<sequence>MVILQCFKVGKITKKIRAFRTKSKIELTQSQIKKQNVYIKKHMSSIYSLGLNIVIFSIVILLVMSGYVFRALIVEKVYGGPLFLILGMLLLLAVIYAYFTQKIMIESQKVKKQYLNENPENSLKLFIYPDELIMQYKDMSKRTSCLMIIIGILSFSIGILN</sequence>
<comment type="caution">
    <text evidence="2">The sequence shown here is derived from an EMBL/GenBank/DDBJ whole genome shotgun (WGS) entry which is preliminary data.</text>
</comment>
<dbReference type="PATRIC" id="fig|1423801.4.peg.380"/>
<organism evidence="2 3">
    <name type="scientific">Liquorilactobacillus satsumensis DSM 16230 = JCM 12392</name>
    <dbReference type="NCBI Taxonomy" id="1423801"/>
    <lineage>
        <taxon>Bacteria</taxon>
        <taxon>Bacillati</taxon>
        <taxon>Bacillota</taxon>
        <taxon>Bacilli</taxon>
        <taxon>Lactobacillales</taxon>
        <taxon>Lactobacillaceae</taxon>
        <taxon>Liquorilactobacillus</taxon>
    </lineage>
</organism>
<evidence type="ECO:0000256" key="1">
    <source>
        <dbReference type="SAM" id="Phobius"/>
    </source>
</evidence>
<dbReference type="AlphaFoldDB" id="A0A0R1V0R3"/>
<name>A0A0R1V0R3_9LACO</name>
<feature type="transmembrane region" description="Helical" evidence="1">
    <location>
        <begin position="81"/>
        <end position="99"/>
    </location>
</feature>
<feature type="transmembrane region" description="Helical" evidence="1">
    <location>
        <begin position="49"/>
        <end position="69"/>
    </location>
</feature>
<proteinExistence type="predicted"/>
<accession>A0A0R1V0R3</accession>
<dbReference type="Proteomes" id="UP000051166">
    <property type="component" value="Unassembled WGS sequence"/>
</dbReference>
<keyword evidence="1" id="KW-1133">Transmembrane helix</keyword>
<protein>
    <submittedName>
        <fullName evidence="2">Uncharacterized protein</fullName>
    </submittedName>
</protein>
<keyword evidence="1" id="KW-0472">Membrane</keyword>
<keyword evidence="1" id="KW-0812">Transmembrane</keyword>
<feature type="transmembrane region" description="Helical" evidence="1">
    <location>
        <begin position="143"/>
        <end position="160"/>
    </location>
</feature>
<dbReference type="EMBL" id="AZFQ01000034">
    <property type="protein sequence ID" value="KRL99094.1"/>
    <property type="molecule type" value="Genomic_DNA"/>
</dbReference>
<reference evidence="2 3" key="1">
    <citation type="journal article" date="2015" name="Genome Announc.">
        <title>Expanding the biotechnology potential of lactobacilli through comparative genomics of 213 strains and associated genera.</title>
        <authorList>
            <person name="Sun Z."/>
            <person name="Harris H.M."/>
            <person name="McCann A."/>
            <person name="Guo C."/>
            <person name="Argimon S."/>
            <person name="Zhang W."/>
            <person name="Yang X."/>
            <person name="Jeffery I.B."/>
            <person name="Cooney J.C."/>
            <person name="Kagawa T.F."/>
            <person name="Liu W."/>
            <person name="Song Y."/>
            <person name="Salvetti E."/>
            <person name="Wrobel A."/>
            <person name="Rasinkangas P."/>
            <person name="Parkhill J."/>
            <person name="Rea M.C."/>
            <person name="O'Sullivan O."/>
            <person name="Ritari J."/>
            <person name="Douillard F.P."/>
            <person name="Paul Ross R."/>
            <person name="Yang R."/>
            <person name="Briner A.E."/>
            <person name="Felis G.E."/>
            <person name="de Vos W.M."/>
            <person name="Barrangou R."/>
            <person name="Klaenhammer T.R."/>
            <person name="Caufield P.W."/>
            <person name="Cui Y."/>
            <person name="Zhang H."/>
            <person name="O'Toole P.W."/>
        </authorList>
    </citation>
    <scope>NUCLEOTIDE SEQUENCE [LARGE SCALE GENOMIC DNA]</scope>
    <source>
        <strain evidence="2 3">DSM 16230</strain>
    </source>
</reference>
<evidence type="ECO:0000313" key="2">
    <source>
        <dbReference type="EMBL" id="KRL99094.1"/>
    </source>
</evidence>
<dbReference type="STRING" id="1423801.FD50_GL000373"/>
<gene>
    <name evidence="2" type="ORF">FD50_GL000373</name>
</gene>
<keyword evidence="3" id="KW-1185">Reference proteome</keyword>
<evidence type="ECO:0000313" key="3">
    <source>
        <dbReference type="Proteomes" id="UP000051166"/>
    </source>
</evidence>